<dbReference type="InterPro" id="IPR029016">
    <property type="entry name" value="GAF-like_dom_sf"/>
</dbReference>
<dbReference type="Gene3D" id="1.10.10.10">
    <property type="entry name" value="Winged helix-like DNA-binding domain superfamily/Winged helix DNA-binding domain"/>
    <property type="match status" value="1"/>
</dbReference>
<dbReference type="SUPFAM" id="SSF46785">
    <property type="entry name" value="Winged helix' DNA-binding domain"/>
    <property type="match status" value="1"/>
</dbReference>
<feature type="domain" description="IclR-ED" evidence="5">
    <location>
        <begin position="72"/>
        <end position="248"/>
    </location>
</feature>
<sequence length="276" mass="29734">MSEKIQRGIQSVEIAAEILEALLACGSSKSLKEIAAAAQISSAKAFPYLISLVRAGLVSKDEQSGTYSAGALAMELGILGLHYLSPQREGEQVVRTLSESTGHGVALSIWGNRGPTVINCTEPAWSLYTEIRLGSVMPLADSSIGRTFSAWMSADLIDSAWETGVGRRPTDDEREAFRQIREAGMSMQQNIPVPDISSASVPVFELSGAIHFVLTLFDETPRLDLQPASPALALLRQQAALLSASLGCQVIQETGTFRDRYALGEQPDSRLKNRAK</sequence>
<dbReference type="PROSITE" id="PS51078">
    <property type="entry name" value="ICLR_ED"/>
    <property type="match status" value="1"/>
</dbReference>
<evidence type="ECO:0000256" key="3">
    <source>
        <dbReference type="ARBA" id="ARBA00023163"/>
    </source>
</evidence>
<evidence type="ECO:0000256" key="2">
    <source>
        <dbReference type="ARBA" id="ARBA00023125"/>
    </source>
</evidence>
<dbReference type="InterPro" id="IPR005471">
    <property type="entry name" value="Tscrpt_reg_IclR_N"/>
</dbReference>
<evidence type="ECO:0000313" key="7">
    <source>
        <dbReference type="Proteomes" id="UP001561463"/>
    </source>
</evidence>
<dbReference type="InterPro" id="IPR036390">
    <property type="entry name" value="WH_DNA-bd_sf"/>
</dbReference>
<dbReference type="PANTHER" id="PTHR30136">
    <property type="entry name" value="HELIX-TURN-HELIX TRANSCRIPTIONAL REGULATOR, ICLR FAMILY"/>
    <property type="match status" value="1"/>
</dbReference>
<dbReference type="RefSeq" id="WP_369497919.1">
    <property type="nucleotide sequence ID" value="NZ_JBFZPZ010000008.1"/>
</dbReference>
<evidence type="ECO:0000256" key="1">
    <source>
        <dbReference type="ARBA" id="ARBA00023015"/>
    </source>
</evidence>
<dbReference type="Pfam" id="PF01614">
    <property type="entry name" value="IclR_C"/>
    <property type="match status" value="1"/>
</dbReference>
<keyword evidence="3" id="KW-0804">Transcription</keyword>
<proteinExistence type="predicted"/>
<dbReference type="SMART" id="SM00346">
    <property type="entry name" value="HTH_ICLR"/>
    <property type="match status" value="1"/>
</dbReference>
<evidence type="ECO:0000259" key="5">
    <source>
        <dbReference type="PROSITE" id="PS51078"/>
    </source>
</evidence>
<dbReference type="PROSITE" id="PS51077">
    <property type="entry name" value="HTH_ICLR"/>
    <property type="match status" value="1"/>
</dbReference>
<dbReference type="EMBL" id="JBFZPZ010000008">
    <property type="protein sequence ID" value="MEX9253214.1"/>
    <property type="molecule type" value="Genomic_DNA"/>
</dbReference>
<reference evidence="6 7" key="1">
    <citation type="submission" date="2024-03" db="EMBL/GenBank/DDBJ databases">
        <title>Role of Flies in the Dissemination of Carbapenem-Resistant Enterobacteriaceae (CRE): An Epidemiological and Genomic Study in China.</title>
        <authorList>
            <person name="Chen K."/>
            <person name="Zhang R."/>
            <person name="Chen S."/>
        </authorList>
    </citation>
    <scope>NUCLEOTIDE SEQUENCE [LARGE SCALE GENOMIC DNA]</scope>
    <source>
        <strain evidence="7">fly-313</strain>
    </source>
</reference>
<feature type="domain" description="HTH iclR-type" evidence="4">
    <location>
        <begin position="9"/>
        <end position="71"/>
    </location>
</feature>
<accession>A0ABV4A6V3</accession>
<keyword evidence="7" id="KW-1185">Reference proteome</keyword>
<dbReference type="InterPro" id="IPR014757">
    <property type="entry name" value="Tscrpt_reg_IclR_C"/>
</dbReference>
<dbReference type="PANTHER" id="PTHR30136:SF8">
    <property type="entry name" value="TRANSCRIPTIONAL REGULATORY PROTEIN"/>
    <property type="match status" value="1"/>
</dbReference>
<keyword evidence="1" id="KW-0805">Transcription regulation</keyword>
<evidence type="ECO:0000259" key="4">
    <source>
        <dbReference type="PROSITE" id="PS51077"/>
    </source>
</evidence>
<dbReference type="Proteomes" id="UP001561463">
    <property type="component" value="Unassembled WGS sequence"/>
</dbReference>
<dbReference type="SUPFAM" id="SSF55781">
    <property type="entry name" value="GAF domain-like"/>
    <property type="match status" value="1"/>
</dbReference>
<organism evidence="6 7">
    <name type="scientific">Pseudenterobacter timonensis</name>
    <dbReference type="NCBI Taxonomy" id="1755099"/>
    <lineage>
        <taxon>Bacteria</taxon>
        <taxon>Pseudomonadati</taxon>
        <taxon>Pseudomonadota</taxon>
        <taxon>Gammaproteobacteria</taxon>
        <taxon>Enterobacterales</taxon>
        <taxon>Enterobacteriaceae</taxon>
        <taxon>Pseudenterobacter</taxon>
    </lineage>
</organism>
<dbReference type="Pfam" id="PF09339">
    <property type="entry name" value="HTH_IclR"/>
    <property type="match status" value="1"/>
</dbReference>
<gene>
    <name evidence="6" type="ORF">AB7Z85_11950</name>
</gene>
<evidence type="ECO:0000313" key="6">
    <source>
        <dbReference type="EMBL" id="MEX9253214.1"/>
    </source>
</evidence>
<dbReference type="InterPro" id="IPR050707">
    <property type="entry name" value="HTH_MetabolicPath_Reg"/>
</dbReference>
<dbReference type="InterPro" id="IPR036388">
    <property type="entry name" value="WH-like_DNA-bd_sf"/>
</dbReference>
<name>A0ABV4A6V3_9ENTR</name>
<protein>
    <submittedName>
        <fullName evidence="6">IclR family transcriptional regulator</fullName>
    </submittedName>
</protein>
<comment type="caution">
    <text evidence="6">The sequence shown here is derived from an EMBL/GenBank/DDBJ whole genome shotgun (WGS) entry which is preliminary data.</text>
</comment>
<dbReference type="Gene3D" id="3.30.450.40">
    <property type="match status" value="1"/>
</dbReference>
<keyword evidence="2" id="KW-0238">DNA-binding</keyword>